<keyword evidence="6" id="KW-0964">Secreted</keyword>
<keyword evidence="9" id="KW-0539">Nucleus</keyword>
<feature type="coiled-coil region" evidence="10">
    <location>
        <begin position="54"/>
        <end position="85"/>
    </location>
</feature>
<evidence type="ECO:0000313" key="14">
    <source>
        <dbReference type="RefSeq" id="XP_019311498.2"/>
    </source>
</evidence>
<comment type="subcellular location">
    <subcellularLocation>
        <location evidence="2">Cytoplasm</location>
    </subcellularLocation>
    <subcellularLocation>
        <location evidence="1">Nucleus</location>
    </subcellularLocation>
    <subcellularLocation>
        <location evidence="3">Secreted</location>
    </subcellularLocation>
</comment>
<evidence type="ECO:0000256" key="9">
    <source>
        <dbReference type="ARBA" id="ARBA00023242"/>
    </source>
</evidence>
<feature type="domain" description="NID" evidence="11">
    <location>
        <begin position="133"/>
        <end position="219"/>
    </location>
</feature>
<evidence type="ECO:0000259" key="11">
    <source>
        <dbReference type="Pfam" id="PF07292"/>
    </source>
</evidence>
<name>A0A9V1FY86_PANPR</name>
<evidence type="ECO:0000256" key="1">
    <source>
        <dbReference type="ARBA" id="ARBA00004123"/>
    </source>
</evidence>
<dbReference type="AlphaFoldDB" id="A0A9V1FY86"/>
<dbReference type="InterPro" id="IPR009938">
    <property type="entry name" value="Nmi/IFP35_N"/>
</dbReference>
<evidence type="ECO:0000256" key="6">
    <source>
        <dbReference type="ARBA" id="ARBA00022525"/>
    </source>
</evidence>
<feature type="domain" description="Nmi/IFP 35" evidence="12">
    <location>
        <begin position="57"/>
        <end position="132"/>
    </location>
</feature>
<keyword evidence="13" id="KW-1185">Reference proteome</keyword>
<evidence type="ECO:0000256" key="4">
    <source>
        <dbReference type="ARBA" id="ARBA00010081"/>
    </source>
</evidence>
<dbReference type="Proteomes" id="UP001165780">
    <property type="component" value="Unplaced"/>
</dbReference>
<evidence type="ECO:0000256" key="10">
    <source>
        <dbReference type="SAM" id="Coils"/>
    </source>
</evidence>
<dbReference type="Gene3D" id="3.30.70.330">
    <property type="match status" value="1"/>
</dbReference>
<reference evidence="14" key="1">
    <citation type="submission" date="2025-08" db="UniProtKB">
        <authorList>
            <consortium name="RefSeq"/>
        </authorList>
    </citation>
    <scope>IDENTIFICATION</scope>
    <source>
        <tissue evidence="14">Whole blood</tissue>
    </source>
</reference>
<comment type="similarity">
    <text evidence="4">Belongs to the NMI family.</text>
</comment>
<keyword evidence="8" id="KW-0391">Immunity</keyword>
<evidence type="ECO:0000256" key="3">
    <source>
        <dbReference type="ARBA" id="ARBA00004613"/>
    </source>
</evidence>
<evidence type="ECO:0000256" key="8">
    <source>
        <dbReference type="ARBA" id="ARBA00022859"/>
    </source>
</evidence>
<feature type="domain" description="NID" evidence="11">
    <location>
        <begin position="231"/>
        <end position="325"/>
    </location>
</feature>
<keyword evidence="5" id="KW-0963">Cytoplasm</keyword>
<evidence type="ECO:0000256" key="2">
    <source>
        <dbReference type="ARBA" id="ARBA00004496"/>
    </source>
</evidence>
<dbReference type="RefSeq" id="XP_019311498.2">
    <property type="nucleotide sequence ID" value="XM_019455953.2"/>
</dbReference>
<dbReference type="InterPro" id="IPR009909">
    <property type="entry name" value="Nmi/IFP35_dom"/>
</dbReference>
<dbReference type="GO" id="GO:0045087">
    <property type="term" value="P:innate immune response"/>
    <property type="evidence" value="ECO:0007669"/>
    <property type="project" value="UniProtKB-KW"/>
</dbReference>
<dbReference type="FunFam" id="3.30.70.330:FF:000300">
    <property type="entry name" value="Interferon-induced protein 35"/>
    <property type="match status" value="1"/>
</dbReference>
<dbReference type="PANTHER" id="PTHR15225:SF4">
    <property type="entry name" value="N-MYC-INTERACTOR"/>
    <property type="match status" value="1"/>
</dbReference>
<evidence type="ECO:0000256" key="5">
    <source>
        <dbReference type="ARBA" id="ARBA00022490"/>
    </source>
</evidence>
<gene>
    <name evidence="14" type="primary">NMI</name>
</gene>
<keyword evidence="10" id="KW-0175">Coiled coil</keyword>
<dbReference type="GO" id="GO:0005615">
    <property type="term" value="C:extracellular space"/>
    <property type="evidence" value="ECO:0007669"/>
    <property type="project" value="UniProtKB-ARBA"/>
</dbReference>
<keyword evidence="7" id="KW-0399">Innate immunity</keyword>
<evidence type="ECO:0000313" key="13">
    <source>
        <dbReference type="Proteomes" id="UP001165780"/>
    </source>
</evidence>
<protein>
    <submittedName>
        <fullName evidence="14">N-myc-interactor isoform X1</fullName>
    </submittedName>
</protein>
<dbReference type="PANTHER" id="PTHR15225">
    <property type="entry name" value="INTERFERON-INDUCED PROTEIN 35/NMI N-MYC/STAT INTERACTING PROTEIN"/>
    <property type="match status" value="1"/>
</dbReference>
<evidence type="ECO:0000259" key="12">
    <source>
        <dbReference type="Pfam" id="PF07334"/>
    </source>
</evidence>
<dbReference type="GeneID" id="109270930"/>
<organism evidence="13 14">
    <name type="scientific">Panthera pardus</name>
    <name type="common">Leopard</name>
    <name type="synonym">Felis pardus</name>
    <dbReference type="NCBI Taxonomy" id="9691"/>
    <lineage>
        <taxon>Eukaryota</taxon>
        <taxon>Metazoa</taxon>
        <taxon>Chordata</taxon>
        <taxon>Craniata</taxon>
        <taxon>Vertebrata</taxon>
        <taxon>Euteleostomi</taxon>
        <taxon>Mammalia</taxon>
        <taxon>Eutheria</taxon>
        <taxon>Laurasiatheria</taxon>
        <taxon>Carnivora</taxon>
        <taxon>Feliformia</taxon>
        <taxon>Felidae</taxon>
        <taxon>Pantherinae</taxon>
        <taxon>Panthera</taxon>
    </lineage>
</organism>
<dbReference type="CTD" id="9111"/>
<dbReference type="GO" id="GO:0005737">
    <property type="term" value="C:cytoplasm"/>
    <property type="evidence" value="ECO:0007669"/>
    <property type="project" value="UniProtKB-SubCell"/>
</dbReference>
<dbReference type="Pfam" id="PF07334">
    <property type="entry name" value="IFP_35_N"/>
    <property type="match status" value="1"/>
</dbReference>
<dbReference type="GO" id="GO:0005634">
    <property type="term" value="C:nucleus"/>
    <property type="evidence" value="ECO:0007669"/>
    <property type="project" value="UniProtKB-SubCell"/>
</dbReference>
<dbReference type="Pfam" id="PF07292">
    <property type="entry name" value="NID"/>
    <property type="match status" value="2"/>
</dbReference>
<accession>A0A9V1FY86</accession>
<dbReference type="GO" id="GO:0045088">
    <property type="term" value="P:regulation of innate immune response"/>
    <property type="evidence" value="ECO:0007669"/>
    <property type="project" value="UniProtKB-ARBA"/>
</dbReference>
<sequence length="357" mass="41193">MWARTHKPQDHDLNQSRKLNRLIHPGIMADSGNNKSQVHEELWLEEEFMKDEQRERLIDKIAKENTQLKEEIQRLEAELQESTINSQIKEDIPETEMKFTSLENPENDSQFLNVSCSFQVSSQVLYELQKGQALITFEKEEVAQNVIRMGKHHVQIEDVDVEVMAKPVPLNSGVRFQVHVEVSKVKINVTEIPDELPEDQMRDKLELSFSKSRNGGGEVLCVQYDKQSRSAVITFLETGGIHTFADKILKKKEYPLCINQNYYRVIVSPYIETDLKNFQAFSGISRRTVLLTGMEDLQMMDEEILEDLVNIYFQRETNGGGEVEVVKCSLVVEPSFFVFASHLPFFFLLSLTLKPCM</sequence>
<dbReference type="InterPro" id="IPR012677">
    <property type="entry name" value="Nucleotide-bd_a/b_plait_sf"/>
</dbReference>
<evidence type="ECO:0000256" key="7">
    <source>
        <dbReference type="ARBA" id="ARBA00022588"/>
    </source>
</evidence>
<proteinExistence type="inferred from homology"/>